<reference evidence="3" key="1">
    <citation type="journal article" date="2018" name="Gigascience">
        <title>Genome assembly of the Pink Ipe (Handroanthus impetiginosus, Bignoniaceae), a highly valued, ecologically keystone Neotropical timber forest tree.</title>
        <authorList>
            <person name="Silva-Junior O.B."/>
            <person name="Grattapaglia D."/>
            <person name="Novaes E."/>
            <person name="Collevatti R.G."/>
        </authorList>
    </citation>
    <scope>NUCLEOTIDE SEQUENCE [LARGE SCALE GENOMIC DNA]</scope>
    <source>
        <strain evidence="3">cv. UFG-1</strain>
    </source>
</reference>
<feature type="compositionally biased region" description="Basic residues" evidence="1">
    <location>
        <begin position="295"/>
        <end position="306"/>
    </location>
</feature>
<dbReference type="STRING" id="429701.A0A2G9G978"/>
<feature type="compositionally biased region" description="Acidic residues" evidence="1">
    <location>
        <begin position="349"/>
        <end position="375"/>
    </location>
</feature>
<dbReference type="InterPro" id="IPR008984">
    <property type="entry name" value="SMAD_FHA_dom_sf"/>
</dbReference>
<dbReference type="Proteomes" id="UP000231279">
    <property type="component" value="Unassembled WGS sequence"/>
</dbReference>
<dbReference type="PANTHER" id="PTHR37733">
    <property type="entry name" value="SMAD/FHA DOMAIN-CONTAINING PROTEIN"/>
    <property type="match status" value="1"/>
</dbReference>
<gene>
    <name evidence="2" type="ORF">CDL12_25641</name>
</gene>
<keyword evidence="3" id="KW-1185">Reference proteome</keyword>
<sequence length="375" mass="43780">MEVGKHSSHFWGKNVTANKGCVLINRTRKARFIIISRRKLETPSVFRPDYSRAFFLETKFLPSSSLMEILSTDGSKTQLKPGQTRELGRAHGFDSSDKTISRRQISFFIPPFSHDQEIRVQFEVLGKNPVYVYKDNEVKAYRRFERGEMGNGEMFCVSAKNPVWYSMRKIENGAESVRRNNLESELAENLEGAFGFKGVEDLQQDGVDISDIDPVKELGFVVMGHEFDSYPKKMMVDIKNWDWFLEESRRDSEDDEDEGRKRNGSRRRKRKKGTENDDDEEWTGESEEEKVVINKSRKNQRPKYMTRSKDRENKDRSTGGKKNRVVDDEEKEDEDEDDETLGGFIVDNENVEEEEEFDDEDEEEEELGDEYDEDD</sequence>
<keyword evidence="2" id="KW-0378">Hydrolase</keyword>
<protein>
    <submittedName>
        <fullName evidence="2">Ubiquitinyl hydrolase 1</fullName>
        <ecNumber evidence="2">3.4.19.12</ecNumber>
    </submittedName>
</protein>
<evidence type="ECO:0000313" key="3">
    <source>
        <dbReference type="Proteomes" id="UP000231279"/>
    </source>
</evidence>
<proteinExistence type="predicted"/>
<feature type="compositionally biased region" description="Basic and acidic residues" evidence="1">
    <location>
        <begin position="307"/>
        <end position="318"/>
    </location>
</feature>
<organism evidence="2 3">
    <name type="scientific">Handroanthus impetiginosus</name>
    <dbReference type="NCBI Taxonomy" id="429701"/>
    <lineage>
        <taxon>Eukaryota</taxon>
        <taxon>Viridiplantae</taxon>
        <taxon>Streptophyta</taxon>
        <taxon>Embryophyta</taxon>
        <taxon>Tracheophyta</taxon>
        <taxon>Spermatophyta</taxon>
        <taxon>Magnoliopsida</taxon>
        <taxon>eudicotyledons</taxon>
        <taxon>Gunneridae</taxon>
        <taxon>Pentapetalae</taxon>
        <taxon>asterids</taxon>
        <taxon>lamiids</taxon>
        <taxon>Lamiales</taxon>
        <taxon>Bignoniaceae</taxon>
        <taxon>Crescentiina</taxon>
        <taxon>Tabebuia alliance</taxon>
        <taxon>Handroanthus</taxon>
    </lineage>
</organism>
<feature type="region of interest" description="Disordered" evidence="1">
    <location>
        <begin position="248"/>
        <end position="375"/>
    </location>
</feature>
<feature type="compositionally biased region" description="Acidic residues" evidence="1">
    <location>
        <begin position="276"/>
        <end position="288"/>
    </location>
</feature>
<evidence type="ECO:0000313" key="2">
    <source>
        <dbReference type="EMBL" id="PIN01849.1"/>
    </source>
</evidence>
<name>A0A2G9G978_9LAMI</name>
<evidence type="ECO:0000256" key="1">
    <source>
        <dbReference type="SAM" id="MobiDB-lite"/>
    </source>
</evidence>
<dbReference type="AlphaFoldDB" id="A0A2G9G978"/>
<dbReference type="GO" id="GO:0004843">
    <property type="term" value="F:cysteine-type deubiquitinase activity"/>
    <property type="evidence" value="ECO:0007669"/>
    <property type="project" value="UniProtKB-EC"/>
</dbReference>
<dbReference type="CDD" id="cd22671">
    <property type="entry name" value="FHA_APTX-like"/>
    <property type="match status" value="1"/>
</dbReference>
<dbReference type="PANTHER" id="PTHR37733:SF1">
    <property type="entry name" value="SMAD_FHA DOMAIN-CONTAINING PROTEIN"/>
    <property type="match status" value="1"/>
</dbReference>
<dbReference type="Gene3D" id="2.60.200.20">
    <property type="match status" value="1"/>
</dbReference>
<dbReference type="EC" id="3.4.19.12" evidence="2"/>
<feature type="compositionally biased region" description="Acidic residues" evidence="1">
    <location>
        <begin position="327"/>
        <end position="340"/>
    </location>
</feature>
<dbReference type="EMBL" id="NKXS01006202">
    <property type="protein sequence ID" value="PIN01849.1"/>
    <property type="molecule type" value="Genomic_DNA"/>
</dbReference>
<feature type="compositionally biased region" description="Basic residues" evidence="1">
    <location>
        <begin position="262"/>
        <end position="272"/>
    </location>
</feature>
<dbReference type="SUPFAM" id="SSF49879">
    <property type="entry name" value="SMAD/FHA domain"/>
    <property type="match status" value="1"/>
</dbReference>
<accession>A0A2G9G978</accession>
<dbReference type="OrthoDB" id="688570at2759"/>
<comment type="caution">
    <text evidence="2">The sequence shown here is derived from an EMBL/GenBank/DDBJ whole genome shotgun (WGS) entry which is preliminary data.</text>
</comment>